<keyword evidence="2" id="KW-0378">Hydrolase</keyword>
<evidence type="ECO:0000256" key="3">
    <source>
        <dbReference type="SAM" id="Phobius"/>
    </source>
</evidence>
<evidence type="ECO:0000256" key="2">
    <source>
        <dbReference type="ARBA" id="ARBA00022801"/>
    </source>
</evidence>
<dbReference type="InterPro" id="IPR003010">
    <property type="entry name" value="C-N_Hydrolase"/>
</dbReference>
<dbReference type="Proteomes" id="UP001307889">
    <property type="component" value="Chromosome 8"/>
</dbReference>
<evidence type="ECO:0000259" key="4">
    <source>
        <dbReference type="PROSITE" id="PS50263"/>
    </source>
</evidence>
<evidence type="ECO:0000256" key="1">
    <source>
        <dbReference type="ARBA" id="ARBA00008225"/>
    </source>
</evidence>
<dbReference type="Pfam" id="PF00795">
    <property type="entry name" value="CN_hydrolase"/>
    <property type="match status" value="1"/>
</dbReference>
<keyword evidence="6" id="KW-1185">Reference proteome</keyword>
<organism evidence="5 6">
    <name type="scientific">Nesidiocoris tenuis</name>
    <dbReference type="NCBI Taxonomy" id="355587"/>
    <lineage>
        <taxon>Eukaryota</taxon>
        <taxon>Metazoa</taxon>
        <taxon>Ecdysozoa</taxon>
        <taxon>Arthropoda</taxon>
        <taxon>Hexapoda</taxon>
        <taxon>Insecta</taxon>
        <taxon>Pterygota</taxon>
        <taxon>Neoptera</taxon>
        <taxon>Paraneoptera</taxon>
        <taxon>Hemiptera</taxon>
        <taxon>Heteroptera</taxon>
        <taxon>Panheteroptera</taxon>
        <taxon>Cimicomorpha</taxon>
        <taxon>Miridae</taxon>
        <taxon>Dicyphina</taxon>
        <taxon>Nesidiocoris</taxon>
    </lineage>
</organism>
<dbReference type="SUPFAM" id="SSF56317">
    <property type="entry name" value="Carbon-nitrogen hydrolase"/>
    <property type="match status" value="1"/>
</dbReference>
<dbReference type="PANTHER" id="PTHR10609:SF14">
    <property type="entry name" value="BIOTINIDASE"/>
    <property type="match status" value="1"/>
</dbReference>
<dbReference type="InterPro" id="IPR040154">
    <property type="entry name" value="Biotinidase/VNN"/>
</dbReference>
<feature type="domain" description="CN hydrolase" evidence="4">
    <location>
        <begin position="73"/>
        <end position="332"/>
    </location>
</feature>
<protein>
    <submittedName>
        <fullName evidence="5">Vanin-like protein</fullName>
    </submittedName>
</protein>
<reference evidence="5 6" key="1">
    <citation type="submission" date="2023-09" db="EMBL/GenBank/DDBJ databases">
        <title>Nesidiocoris tenuis whole genome shotgun sequence.</title>
        <authorList>
            <person name="Shibata T."/>
            <person name="Shimoda M."/>
            <person name="Kobayashi T."/>
            <person name="Uehara T."/>
        </authorList>
    </citation>
    <scope>NUCLEOTIDE SEQUENCE [LARGE SCALE GENOMIC DNA]</scope>
    <source>
        <strain evidence="5 6">Japan</strain>
    </source>
</reference>
<proteinExistence type="inferred from homology"/>
<accession>A0ABN7AZI5</accession>
<feature type="transmembrane region" description="Helical" evidence="3">
    <location>
        <begin position="559"/>
        <end position="576"/>
    </location>
</feature>
<dbReference type="InterPro" id="IPR036526">
    <property type="entry name" value="C-N_Hydrolase_sf"/>
</dbReference>
<sequence length="579" mass="65017">MQICRCPISFKQKDNRKQSASRPKVAIDHQLRTAVVRSVPHCLTRNTEAMSTLCLAFVAICIGTAAAAGDGYYRAAVVEYQPKWAQNVEPRQNLINNVNNTEQYIKKANEQQADIIVFPEGGLMASDDTIFLTVPNPSDKIAVENNTNYDEALRKLSGMANKYQIYLVVNLHENYTDPSTNITLKYNTNVVFDRKGVVVARYRKFNLYGENLNTTKEPEYSIFDTDFNVKFAQIICFDILFKEPGLTMIRKNKIQNIIHSSMWFSELPFLMSVQEQWSWSTGNKVNLLASGYNNIAAGSGGSGIYRGLSGLDPVYRFGDQCGVDLMIVDVPIDDRRKIGNLGVFQSFEFTGQTKLPLLLEPNIETFASEIIPLQLNTSNGQSIGNYQYRNNQLCHTGVCCSFDAEITYDNSANTTAPMMIYRAVVFNGTRNFGVVPAQRGIQICGIISCVDESISSCGKLERNSSFLTNSTFRTVTFNNIRIRGNFSQETQANVLPNVFLWPTAFRNYLLTSESYNWNRYDNGTAELYISKPQQIITAGIHARVFSFGSGNGAMTMSTTFYNVLIPIAVIMFVLYGRRE</sequence>
<dbReference type="PROSITE" id="PS50263">
    <property type="entry name" value="CN_HYDROLASE"/>
    <property type="match status" value="1"/>
</dbReference>
<dbReference type="InterPro" id="IPR043957">
    <property type="entry name" value="Vanin_C"/>
</dbReference>
<dbReference type="PANTHER" id="PTHR10609">
    <property type="entry name" value="BIOTINIDASE-RELATED"/>
    <property type="match status" value="1"/>
</dbReference>
<evidence type="ECO:0000313" key="5">
    <source>
        <dbReference type="EMBL" id="BES97572.1"/>
    </source>
</evidence>
<dbReference type="Gene3D" id="3.60.110.10">
    <property type="entry name" value="Carbon-nitrogen hydrolase"/>
    <property type="match status" value="1"/>
</dbReference>
<keyword evidence="3" id="KW-0472">Membrane</keyword>
<name>A0ABN7AZI5_9HEMI</name>
<keyword evidence="3" id="KW-0812">Transmembrane</keyword>
<keyword evidence="3" id="KW-1133">Transmembrane helix</keyword>
<comment type="similarity">
    <text evidence="1">Belongs to the carbon-nitrogen hydrolase superfamily. BTD/VNN family.</text>
</comment>
<dbReference type="Pfam" id="PF19018">
    <property type="entry name" value="Vanin_C"/>
    <property type="match status" value="1"/>
</dbReference>
<evidence type="ECO:0000313" key="6">
    <source>
        <dbReference type="Proteomes" id="UP001307889"/>
    </source>
</evidence>
<dbReference type="EMBL" id="AP028916">
    <property type="protein sequence ID" value="BES97572.1"/>
    <property type="molecule type" value="Genomic_DNA"/>
</dbReference>
<gene>
    <name evidence="5" type="ORF">NTJ_10386</name>
</gene>